<feature type="region of interest" description="Disordered" evidence="1">
    <location>
        <begin position="54"/>
        <end position="81"/>
    </location>
</feature>
<reference evidence="2 3" key="1">
    <citation type="submission" date="2021-06" db="EMBL/GenBank/DDBJ databases">
        <title>Genome-based taxonomic framework of Microbacterium strains isolated from marine environment, the description of four new species and reclassification of four preexisting species.</title>
        <authorList>
            <person name="Lee S.D."/>
            <person name="Kim S.-M."/>
            <person name="Byeon Y.-S."/>
            <person name="Yang H.L."/>
            <person name="Kim I.S."/>
        </authorList>
    </citation>
    <scope>NUCLEOTIDE SEQUENCE [LARGE SCALE GENOMIC DNA]</scope>
    <source>
        <strain evidence="2 3">KACC 14465</strain>
    </source>
</reference>
<sequence>MFEHPYLSHQVTTFEQEQVVRAAERRRFLQEHADQIVPRPAGAMRRMLRRIVGGRTDAASRSALPATPSARTGNVRAPKASTVDDCVRVGCEPATATAR</sequence>
<proteinExistence type="predicted"/>
<evidence type="ECO:0000256" key="1">
    <source>
        <dbReference type="SAM" id="MobiDB-lite"/>
    </source>
</evidence>
<gene>
    <name evidence="2" type="ORF">KV395_16615</name>
</gene>
<evidence type="ECO:0000313" key="3">
    <source>
        <dbReference type="Proteomes" id="UP001215097"/>
    </source>
</evidence>
<dbReference type="EMBL" id="CP078075">
    <property type="protein sequence ID" value="WDM44767.1"/>
    <property type="molecule type" value="Genomic_DNA"/>
</dbReference>
<dbReference type="Proteomes" id="UP001215097">
    <property type="component" value="Chromosome"/>
</dbReference>
<keyword evidence="3" id="KW-1185">Reference proteome</keyword>
<accession>A0ABY7XV17</accession>
<evidence type="ECO:0000313" key="2">
    <source>
        <dbReference type="EMBL" id="WDM44767.1"/>
    </source>
</evidence>
<dbReference type="RefSeq" id="WP_282214915.1">
    <property type="nucleotide sequence ID" value="NZ_BAAAUN010000001.1"/>
</dbReference>
<organism evidence="2 3">
    <name type="scientific">Microbacterium luteolum</name>
    <name type="common">Aureobacterium luteolum</name>
    <dbReference type="NCBI Taxonomy" id="69367"/>
    <lineage>
        <taxon>Bacteria</taxon>
        <taxon>Bacillati</taxon>
        <taxon>Actinomycetota</taxon>
        <taxon>Actinomycetes</taxon>
        <taxon>Micrococcales</taxon>
        <taxon>Microbacteriaceae</taxon>
        <taxon>Microbacterium</taxon>
    </lineage>
</organism>
<protein>
    <submittedName>
        <fullName evidence="2">Uncharacterized protein</fullName>
    </submittedName>
</protein>
<name>A0ABY7XV17_MICLT</name>